<gene>
    <name evidence="2" type="ORF">ACIPEN_20870</name>
</gene>
<keyword evidence="3" id="KW-1185">Reference proteome</keyword>
<protein>
    <recommendedName>
        <fullName evidence="4">Transmembrane protein</fullName>
    </recommendedName>
</protein>
<comment type="caution">
    <text evidence="2">The sequence shown here is derived from an EMBL/GenBank/DDBJ whole genome shotgun (WGS) entry which is preliminary data.</text>
</comment>
<organism evidence="2 3">
    <name type="scientific">Herbaspirillum chlorophenolicum</name>
    <dbReference type="NCBI Taxonomy" id="211589"/>
    <lineage>
        <taxon>Bacteria</taxon>
        <taxon>Pseudomonadati</taxon>
        <taxon>Pseudomonadota</taxon>
        <taxon>Betaproteobacteria</taxon>
        <taxon>Burkholderiales</taxon>
        <taxon>Oxalobacteraceae</taxon>
        <taxon>Herbaspirillum</taxon>
    </lineage>
</organism>
<evidence type="ECO:0000256" key="1">
    <source>
        <dbReference type="SAM" id="SignalP"/>
    </source>
</evidence>
<keyword evidence="1" id="KW-0732">Signal</keyword>
<reference evidence="2 3" key="1">
    <citation type="submission" date="2024-10" db="EMBL/GenBank/DDBJ databases">
        <title>The Natural Products Discovery Center: Release of the First 8490 Sequenced Strains for Exploring Actinobacteria Biosynthetic Diversity.</title>
        <authorList>
            <person name="Kalkreuter E."/>
            <person name="Kautsar S.A."/>
            <person name="Yang D."/>
            <person name="Bader C.D."/>
            <person name="Teijaro C.N."/>
            <person name="Fluegel L."/>
            <person name="Davis C.M."/>
            <person name="Simpson J.R."/>
            <person name="Lauterbach L."/>
            <person name="Steele A.D."/>
            <person name="Gui C."/>
            <person name="Meng S."/>
            <person name="Li G."/>
            <person name="Viehrig K."/>
            <person name="Ye F."/>
            <person name="Su P."/>
            <person name="Kiefer A.F."/>
            <person name="Nichols A."/>
            <person name="Cepeda A.J."/>
            <person name="Yan W."/>
            <person name="Fan B."/>
            <person name="Jiang Y."/>
            <person name="Adhikari A."/>
            <person name="Zheng C.-J."/>
            <person name="Schuster L."/>
            <person name="Cowan T.M."/>
            <person name="Smanski M.J."/>
            <person name="Chevrette M.G."/>
            <person name="De Carvalho L.P.S."/>
            <person name="Shen B."/>
        </authorList>
    </citation>
    <scope>NUCLEOTIDE SEQUENCE [LARGE SCALE GENOMIC DNA]</scope>
    <source>
        <strain evidence="2 3">NPDC087045</strain>
    </source>
</reference>
<evidence type="ECO:0000313" key="3">
    <source>
        <dbReference type="Proteomes" id="UP001617427"/>
    </source>
</evidence>
<dbReference type="RefSeq" id="WP_050470607.1">
    <property type="nucleotide sequence ID" value="NZ_JBIUZV010000016.1"/>
</dbReference>
<feature type="signal peptide" evidence="1">
    <location>
        <begin position="1"/>
        <end position="19"/>
    </location>
</feature>
<proteinExistence type="predicted"/>
<evidence type="ECO:0000313" key="2">
    <source>
        <dbReference type="EMBL" id="MFJ3048294.1"/>
    </source>
</evidence>
<feature type="chain" id="PRO_5045066104" description="Transmembrane protein" evidence="1">
    <location>
        <begin position="20"/>
        <end position="66"/>
    </location>
</feature>
<evidence type="ECO:0008006" key="4">
    <source>
        <dbReference type="Google" id="ProtNLM"/>
    </source>
</evidence>
<dbReference type="EMBL" id="JBIUZV010000016">
    <property type="protein sequence ID" value="MFJ3048294.1"/>
    <property type="molecule type" value="Genomic_DNA"/>
</dbReference>
<accession>A0ABW8F4R8</accession>
<dbReference type="Proteomes" id="UP001617427">
    <property type="component" value="Unassembled WGS sequence"/>
</dbReference>
<sequence>MISPKSLLLAFGLASTAVAAALSMMARGTSRRERRLQRIELQRWENEGGNAYPVPGVPVARRRTRR</sequence>
<name>A0ABW8F4R8_9BURK</name>